<accession>A0A516H3E8</accession>
<keyword evidence="3" id="KW-1185">Reference proteome</keyword>
<proteinExistence type="predicted"/>
<name>A0A516H3E8_9PROT</name>
<feature type="region of interest" description="Disordered" evidence="1">
    <location>
        <begin position="180"/>
        <end position="221"/>
    </location>
</feature>
<organism evidence="2 3">
    <name type="scientific">Ferrovibrio terrae</name>
    <dbReference type="NCBI Taxonomy" id="2594003"/>
    <lineage>
        <taxon>Bacteria</taxon>
        <taxon>Pseudomonadati</taxon>
        <taxon>Pseudomonadota</taxon>
        <taxon>Alphaproteobacteria</taxon>
        <taxon>Rhodospirillales</taxon>
        <taxon>Rhodospirillaceae</taxon>
        <taxon>Ferrovibrio</taxon>
    </lineage>
</organism>
<evidence type="ECO:0000256" key="1">
    <source>
        <dbReference type="SAM" id="MobiDB-lite"/>
    </source>
</evidence>
<evidence type="ECO:0000313" key="2">
    <source>
        <dbReference type="EMBL" id="QDO98302.1"/>
    </source>
</evidence>
<dbReference type="Proteomes" id="UP000317496">
    <property type="component" value="Chromosome"/>
</dbReference>
<gene>
    <name evidence="2" type="ORF">FNB15_13930</name>
</gene>
<sequence length="255" mass="27838">MALNDTHPARPVGSAGRKRVRIDWKRGAALLIDGETPTAVCAALGIDEDRLWRHLRGSLRFQYLLRQARERRRLLGQLKLETVSREAVVRLARSADRPDAMLIAQLVQTAQGQDWGEGITENSDVIARLADSGRRPPNQAFRKRLAVERKQMDAEFESYCRADAARAAAQAVTQAADAAAKPENKTQLSENKPVLSAVESAASAETPAEPPRLPPRRVPLPLSARSESTIVDLTDIYGNPLPVNGTPACADAWPG</sequence>
<protein>
    <submittedName>
        <fullName evidence="2">Uncharacterized protein</fullName>
    </submittedName>
</protein>
<feature type="compositionally biased region" description="Pro residues" evidence="1">
    <location>
        <begin position="208"/>
        <end position="218"/>
    </location>
</feature>
<evidence type="ECO:0000313" key="3">
    <source>
        <dbReference type="Proteomes" id="UP000317496"/>
    </source>
</evidence>
<dbReference type="RefSeq" id="WP_144069283.1">
    <property type="nucleotide sequence ID" value="NZ_CP041636.1"/>
</dbReference>
<dbReference type="AlphaFoldDB" id="A0A516H3E8"/>
<dbReference type="KEGG" id="fer:FNB15_13930"/>
<feature type="compositionally biased region" description="Low complexity" evidence="1">
    <location>
        <begin position="196"/>
        <end position="207"/>
    </location>
</feature>
<dbReference type="EMBL" id="CP041636">
    <property type="protein sequence ID" value="QDO98302.1"/>
    <property type="molecule type" value="Genomic_DNA"/>
</dbReference>
<reference evidence="2 3" key="1">
    <citation type="submission" date="2019-07" db="EMBL/GenBank/DDBJ databases">
        <title>Genome sequencing for Ferrovibrio sp. K5.</title>
        <authorList>
            <person name="Park S.-J."/>
        </authorList>
    </citation>
    <scope>NUCLEOTIDE SEQUENCE [LARGE SCALE GENOMIC DNA]</scope>
    <source>
        <strain evidence="2 3">K5</strain>
    </source>
</reference>